<keyword evidence="4" id="KW-1185">Reference proteome</keyword>
<evidence type="ECO:0000313" key="4">
    <source>
        <dbReference type="Proteomes" id="UP000033187"/>
    </source>
</evidence>
<organism evidence="3 4">
    <name type="scientific">Candidatus Filomicrobium marinum</name>
    <dbReference type="NCBI Taxonomy" id="1608628"/>
    <lineage>
        <taxon>Bacteria</taxon>
        <taxon>Pseudomonadati</taxon>
        <taxon>Pseudomonadota</taxon>
        <taxon>Alphaproteobacteria</taxon>
        <taxon>Hyphomicrobiales</taxon>
        <taxon>Hyphomicrobiaceae</taxon>
        <taxon>Filomicrobium</taxon>
    </lineage>
</organism>
<dbReference type="RefSeq" id="WP_046477873.1">
    <property type="nucleotide sequence ID" value="NZ_LN829118.1"/>
</dbReference>
<dbReference type="SUPFAM" id="SSF56003">
    <property type="entry name" value="Molybdenum cofactor-binding domain"/>
    <property type="match status" value="2"/>
</dbReference>
<accession>A0A0D6JE19</accession>
<dbReference type="Gene3D" id="3.30.365.10">
    <property type="entry name" value="Aldehyde oxidase/xanthine dehydrogenase, molybdopterin binding domain"/>
    <property type="match status" value="4"/>
</dbReference>
<dbReference type="PIRSF" id="PIRSF036389">
    <property type="entry name" value="IOR_B"/>
    <property type="match status" value="1"/>
</dbReference>
<gene>
    <name evidence="3" type="ORF">YBN1229_v1_1707</name>
</gene>
<protein>
    <submittedName>
        <fullName evidence="3">Aldehyde dehydrogenase (Pyrroloquinoline-quinone)</fullName>
    </submittedName>
</protein>
<dbReference type="Proteomes" id="UP000033187">
    <property type="component" value="Chromosome 1"/>
</dbReference>
<dbReference type="GO" id="GO:0016491">
    <property type="term" value="F:oxidoreductase activity"/>
    <property type="evidence" value="ECO:0007669"/>
    <property type="project" value="InterPro"/>
</dbReference>
<evidence type="ECO:0000256" key="1">
    <source>
        <dbReference type="SAM" id="MobiDB-lite"/>
    </source>
</evidence>
<feature type="region of interest" description="Disordered" evidence="1">
    <location>
        <begin position="109"/>
        <end position="128"/>
    </location>
</feature>
<dbReference type="Pfam" id="PF02738">
    <property type="entry name" value="MoCoBD_1"/>
    <property type="match status" value="1"/>
</dbReference>
<dbReference type="KEGG" id="fiy:BN1229_v1_1707"/>
<dbReference type="InterPro" id="IPR046867">
    <property type="entry name" value="AldOxase/xan_DH_MoCoBD2"/>
</dbReference>
<dbReference type="Pfam" id="PF20256">
    <property type="entry name" value="MoCoBD_2"/>
    <property type="match status" value="2"/>
</dbReference>
<dbReference type="PANTHER" id="PTHR47495">
    <property type="entry name" value="ALDEHYDE DEHYDROGENASE"/>
    <property type="match status" value="1"/>
</dbReference>
<evidence type="ECO:0000259" key="2">
    <source>
        <dbReference type="SMART" id="SM01008"/>
    </source>
</evidence>
<dbReference type="InterPro" id="IPR000674">
    <property type="entry name" value="Ald_Oxase/Xan_DH_a/b"/>
</dbReference>
<dbReference type="AlphaFoldDB" id="A0A0D6JE19"/>
<dbReference type="EMBL" id="LN829119">
    <property type="protein sequence ID" value="CPR18427.1"/>
    <property type="molecule type" value="Genomic_DNA"/>
</dbReference>
<dbReference type="PANTHER" id="PTHR47495:SF3">
    <property type="entry name" value="BLR6219 PROTEIN"/>
    <property type="match status" value="1"/>
</dbReference>
<dbReference type="InterPro" id="IPR052516">
    <property type="entry name" value="N-heterocyclic_Hydroxylase"/>
</dbReference>
<name>A0A0D6JE19_9HYPH</name>
<feature type="domain" description="Aldehyde oxidase/xanthine dehydrogenase a/b hammerhead" evidence="2">
    <location>
        <begin position="221"/>
        <end position="310"/>
    </location>
</feature>
<dbReference type="InterPro" id="IPR037165">
    <property type="entry name" value="AldOxase/xan_DH_Mopterin-bd_sf"/>
</dbReference>
<proteinExistence type="predicted"/>
<dbReference type="InterPro" id="IPR012368">
    <property type="entry name" value="OxRdtase_Mopterin-bd_su_IorB"/>
</dbReference>
<dbReference type="KEGG" id="fil:BN1229_v1_1704"/>
<dbReference type="OrthoDB" id="9767994at2"/>
<dbReference type="InterPro" id="IPR008274">
    <property type="entry name" value="AldOxase/xan_DH_MoCoBD1"/>
</dbReference>
<dbReference type="Gene3D" id="3.90.1170.50">
    <property type="entry name" value="Aldehyde oxidase/xanthine dehydrogenase, a/b hammerhead"/>
    <property type="match status" value="1"/>
</dbReference>
<dbReference type="SMART" id="SM01008">
    <property type="entry name" value="Ald_Xan_dh_C"/>
    <property type="match status" value="1"/>
</dbReference>
<evidence type="ECO:0000313" key="3">
    <source>
        <dbReference type="EMBL" id="CPR18427.1"/>
    </source>
</evidence>
<sequence>MTTVANDVLSDITNVSRRAFTLGLGAGVFVLAAGLKPSFGADGQTYGGDAMPHGLKEDPLVFLSVAEDGTVSIICHRSEMGQGIRTSLPMVMADELDADWSRVKIVQAPGDEPTYGNQNTDGSRSMRHHFQPARRMGAAARRMLEEAAAKTWNVPVDEVEAVNHEVIHKATGRKLGYGALAKSAAEMSVPPREKISLKKPSQFRYIGKGKIGLVDNFDITTGRAKYGIDTRFDDMLYAVIVRPPVYGGKVAKFDATEALKVPGVVKVVELESPPPPSEFQPLGGIAVIASNTWAAIQGRDKLDITWDHGPNASYSTDIYHADMRATAQKPGKVVRSYGDVDAAMKTAAKRITADYYIPHHAHGTIEPPAAVARIVDGKCEVWGPLQDPQAARDRLVKLLGIAYEDVTVNVTLLGGGFGRKSKPDFALEAALLSKAVDGRPVKVTWTREDDLMHDYLNTTAVEHLEAGLDADGKPVAWLHRSVAPSITSIFKPGVKYEAPFELGMGLVDVPLDVPNLRVENGEAEAHTRIGWFRSVTNVPHAFAIQSFVAELATAAGRDPKDYLLELIGPPRRITLKLPELKTDDPWWNYGEHPETYAIDTGRLRRVTEVVAQASKWGRELPKGRGLGIAAHRSFVTYTAAVVAAEVDGGGRITIPRVDIAVDCGPQINPERIRSQMEGAVIQGVSLATVSNITFRDGQVEQTNFDGFELTRIDAAPREIHVHLVAPDETYEEPLGGVGEPGVPPIAPALVNAVFAATGKRLRELPIRDQMAS</sequence>
<reference evidence="4" key="1">
    <citation type="submission" date="2015-02" db="EMBL/GenBank/DDBJ databases">
        <authorList>
            <person name="Chooi Y.-H."/>
        </authorList>
    </citation>
    <scope>NUCLEOTIDE SEQUENCE [LARGE SCALE GENOMIC DNA]</scope>
    <source>
        <strain evidence="4">strain Y</strain>
    </source>
</reference>